<accession>A0A813GHB0</accession>
<name>A0A813GHB0_POLGL</name>
<organism evidence="1 2">
    <name type="scientific">Polarella glacialis</name>
    <name type="common">Dinoflagellate</name>
    <dbReference type="NCBI Taxonomy" id="89957"/>
    <lineage>
        <taxon>Eukaryota</taxon>
        <taxon>Sar</taxon>
        <taxon>Alveolata</taxon>
        <taxon>Dinophyceae</taxon>
        <taxon>Suessiales</taxon>
        <taxon>Suessiaceae</taxon>
        <taxon>Polarella</taxon>
    </lineage>
</organism>
<evidence type="ECO:0000313" key="1">
    <source>
        <dbReference type="EMBL" id="CAE8624502.1"/>
    </source>
</evidence>
<dbReference type="AlphaFoldDB" id="A0A813GHB0"/>
<sequence length="411" mass="44669">MSDSFRLHHNILELNLTWSRMMVARCCPFQIPYRLQSVLTTTLSSRVFGRRSIVAALRVPACALPRALPVSVTLVRWSATYASDPVRWQSDTDVETYWSLVEKRVAEPEAFLTAAERLRKRADLPADLRASAGRLQADELLRQAFADASDLRIDPEAPWPELSHGKVLAAAERAHALYCKVVAESTADDLVAADAPYSSAWSGEVFRNATRAAHIEARKLVMEVHLLEVRWLTPQVERARAIAHAARSGDVQSVKQLSQRLCSAGLPEAPEEEDLLRRAVARAEAAVAICDDAIGMTQDDNPADDVMGALLAKGQAYLAGLHTDLALACAIAQKPGEAAECVTRALGLAATAGNAVTSERAEELRETAQAIWDDCTKSIQGESASGAAEKALRRSIDLGAALVQFDARRRS</sequence>
<dbReference type="EMBL" id="CAJNNV010028411">
    <property type="protein sequence ID" value="CAE8624502.1"/>
    <property type="molecule type" value="Genomic_DNA"/>
</dbReference>
<dbReference type="Proteomes" id="UP000654075">
    <property type="component" value="Unassembled WGS sequence"/>
</dbReference>
<protein>
    <submittedName>
        <fullName evidence="1">Uncharacterized protein</fullName>
    </submittedName>
</protein>
<gene>
    <name evidence="1" type="ORF">PGLA1383_LOCUS41616</name>
</gene>
<proteinExistence type="predicted"/>
<evidence type="ECO:0000313" key="2">
    <source>
        <dbReference type="Proteomes" id="UP000654075"/>
    </source>
</evidence>
<comment type="caution">
    <text evidence="1">The sequence shown here is derived from an EMBL/GenBank/DDBJ whole genome shotgun (WGS) entry which is preliminary data.</text>
</comment>
<reference evidence="1" key="1">
    <citation type="submission" date="2021-02" db="EMBL/GenBank/DDBJ databases">
        <authorList>
            <person name="Dougan E. K."/>
            <person name="Rhodes N."/>
            <person name="Thang M."/>
            <person name="Chan C."/>
        </authorList>
    </citation>
    <scope>NUCLEOTIDE SEQUENCE</scope>
</reference>
<keyword evidence="2" id="KW-1185">Reference proteome</keyword>